<dbReference type="RefSeq" id="WP_341876683.1">
    <property type="nucleotide sequence ID" value="NZ_CP121687.1"/>
</dbReference>
<dbReference type="InterPro" id="IPR052039">
    <property type="entry name" value="Caspase-related_regulators"/>
</dbReference>
<dbReference type="PANTHER" id="PTHR22576:SF37">
    <property type="entry name" value="MUCOSA-ASSOCIATED LYMPHOID TISSUE LYMPHOMA TRANSLOCATION PROTEIN 1"/>
    <property type="match status" value="1"/>
</dbReference>
<dbReference type="InterPro" id="IPR029030">
    <property type="entry name" value="Caspase-like_dom_sf"/>
</dbReference>
<gene>
    <name evidence="2" type="ORF">QBE51_13045</name>
</gene>
<dbReference type="Proteomes" id="UP001486565">
    <property type="component" value="Chromosome"/>
</dbReference>
<sequence length="460" mass="53706">MKKLAIVIGVSDYYNLSKLPGCNNDFNLINKILKATKKYDDILEINKNTLSLEVKDEINTFISKYKESDIEELFFYFSGHGFYDGEDLRYVFTDFSENKINSTSISNGFMDNLFRTLNPHLLVKVVDACNSGIPYIKGTEEIPNILDKRKDLNNCYFMFSSHSNQYSYVSELSYFTKSFAKSILEHNGDYISYSNIIDYVKDSFLNNSRQKPYFINQGSLTECFCEITDDIKSINLSDFEKNSTELKENKSLIDIIKEDAEKYVDKEYVENFLVEFKDELIEKSKDWSLNQLFELNISTKNNYKDVKGIKKIAEWVDSNENDFMVKVNKSQVKNNDGGYLSAFTTLFPKYEATSLESVLECPYDTIQIKTDARFSNLVEYGCNIVMLLSKYNVKVFYNFTHSKEVSWDTYIIDSISPWSTNTFYYKDWSNNHFIIEAILKGFSDYIEKDLEKKFNRQISE</sequence>
<evidence type="ECO:0000313" key="3">
    <source>
        <dbReference type="Proteomes" id="UP001486565"/>
    </source>
</evidence>
<evidence type="ECO:0000313" key="2">
    <source>
        <dbReference type="EMBL" id="WZL69697.1"/>
    </source>
</evidence>
<dbReference type="InterPro" id="IPR011600">
    <property type="entry name" value="Pept_C14_caspase"/>
</dbReference>
<name>A0ABZ2Y2Z0_9FIRM</name>
<dbReference type="EMBL" id="CP121687">
    <property type="protein sequence ID" value="WZL69697.1"/>
    <property type="molecule type" value="Genomic_DNA"/>
</dbReference>
<evidence type="ECO:0000259" key="1">
    <source>
        <dbReference type="Pfam" id="PF00656"/>
    </source>
</evidence>
<reference evidence="2 3" key="1">
    <citation type="submission" date="2023-03" db="EMBL/GenBank/DDBJ databases">
        <title>Novel Species.</title>
        <authorList>
            <person name="Ma S."/>
        </authorList>
    </citation>
    <scope>NUCLEOTIDE SEQUENCE [LARGE SCALE GENOMIC DNA]</scope>
    <source>
        <strain evidence="2 3">LIND6LT2</strain>
    </source>
</reference>
<dbReference type="Gene3D" id="3.40.50.1460">
    <property type="match status" value="1"/>
</dbReference>
<dbReference type="Pfam" id="PF00656">
    <property type="entry name" value="Peptidase_C14"/>
    <property type="match status" value="1"/>
</dbReference>
<feature type="domain" description="Peptidase C14 caspase" evidence="1">
    <location>
        <begin position="2"/>
        <end position="214"/>
    </location>
</feature>
<protein>
    <submittedName>
        <fullName evidence="2">Caspase family protein</fullName>
    </submittedName>
</protein>
<accession>A0ABZ2Y2Z0</accession>
<proteinExistence type="predicted"/>
<dbReference type="PANTHER" id="PTHR22576">
    <property type="entry name" value="MUCOSA ASSOCIATED LYMPHOID TISSUE LYMPHOMA TRANSLOCATION PROTEIN 1/PARACASPASE"/>
    <property type="match status" value="1"/>
</dbReference>
<keyword evidence="3" id="KW-1185">Reference proteome</keyword>
<dbReference type="SUPFAM" id="SSF52129">
    <property type="entry name" value="Caspase-like"/>
    <property type="match status" value="1"/>
</dbReference>
<organism evidence="2 3">
    <name type="scientific">Defluviitalea saccharophila</name>
    <dbReference type="NCBI Taxonomy" id="879970"/>
    <lineage>
        <taxon>Bacteria</taxon>
        <taxon>Bacillati</taxon>
        <taxon>Bacillota</taxon>
        <taxon>Clostridia</taxon>
        <taxon>Lachnospirales</taxon>
        <taxon>Defluviitaleaceae</taxon>
        <taxon>Defluviitalea</taxon>
    </lineage>
</organism>